<evidence type="ECO:0000259" key="9">
    <source>
        <dbReference type="Pfam" id="PF01266"/>
    </source>
</evidence>
<evidence type="ECO:0000256" key="5">
    <source>
        <dbReference type="ARBA" id="ARBA00022630"/>
    </source>
</evidence>
<reference evidence="10 11" key="1">
    <citation type="submission" date="2017-05" db="EMBL/GenBank/DDBJ databases">
        <title>Genome sequence for an aflatoxigenic pathogen of Argentinian peanut, Aspergillus arachidicola.</title>
        <authorList>
            <person name="Moore G."/>
            <person name="Beltz S.B."/>
            <person name="Mack B.M."/>
        </authorList>
    </citation>
    <scope>NUCLEOTIDE SEQUENCE [LARGE SCALE GENOMIC DNA]</scope>
    <source>
        <strain evidence="10 11">CBS 117610</strain>
    </source>
</reference>
<dbReference type="GO" id="GO:0008483">
    <property type="term" value="F:transaminase activity"/>
    <property type="evidence" value="ECO:0007669"/>
    <property type="project" value="UniProtKB-KW"/>
</dbReference>
<evidence type="ECO:0000256" key="1">
    <source>
        <dbReference type="ARBA" id="ARBA00001933"/>
    </source>
</evidence>
<comment type="cofactor">
    <cofactor evidence="2">
        <name>FAD</name>
        <dbReference type="ChEBI" id="CHEBI:57692"/>
    </cofactor>
</comment>
<dbReference type="InterPro" id="IPR023209">
    <property type="entry name" value="DAO"/>
</dbReference>
<comment type="similarity">
    <text evidence="4">Belongs to the class-IV pyridoxal-phosphate-dependent aminotransferase family.</text>
</comment>
<dbReference type="Gene3D" id="3.20.10.10">
    <property type="entry name" value="D-amino Acid Aminotransferase, subunit A, domain 2"/>
    <property type="match status" value="1"/>
</dbReference>
<dbReference type="InterPro" id="IPR043132">
    <property type="entry name" value="BCAT-like_C"/>
</dbReference>
<dbReference type="GO" id="GO:0019478">
    <property type="term" value="P:D-amino acid catabolic process"/>
    <property type="evidence" value="ECO:0007669"/>
    <property type="project" value="TreeGrafter"/>
</dbReference>
<comment type="cofactor">
    <cofactor evidence="1">
        <name>pyridoxal 5'-phosphate</name>
        <dbReference type="ChEBI" id="CHEBI:597326"/>
    </cofactor>
</comment>
<dbReference type="GO" id="GO:0071949">
    <property type="term" value="F:FAD binding"/>
    <property type="evidence" value="ECO:0007669"/>
    <property type="project" value="InterPro"/>
</dbReference>
<dbReference type="GO" id="GO:0003884">
    <property type="term" value="F:D-amino-acid oxidase activity"/>
    <property type="evidence" value="ECO:0007669"/>
    <property type="project" value="InterPro"/>
</dbReference>
<evidence type="ECO:0000256" key="2">
    <source>
        <dbReference type="ARBA" id="ARBA00001974"/>
    </source>
</evidence>
<dbReference type="InterPro" id="IPR036038">
    <property type="entry name" value="Aminotransferase-like"/>
</dbReference>
<keyword evidence="10" id="KW-0808">Transferase</keyword>
<evidence type="ECO:0000313" key="10">
    <source>
        <dbReference type="EMBL" id="PIG88508.1"/>
    </source>
</evidence>
<dbReference type="STRING" id="656916.A0A2G7G6P0"/>
<keyword evidence="8" id="KW-0560">Oxidoreductase</keyword>
<name>A0A2G7G6P0_9EURO</name>
<dbReference type="PANTHER" id="PTHR11530:SF11">
    <property type="entry name" value="D-ASPARTATE OXIDASE"/>
    <property type="match status" value="1"/>
</dbReference>
<comment type="similarity">
    <text evidence="3">Belongs to the DAMOX/DASOX family.</text>
</comment>
<dbReference type="PANTHER" id="PTHR11530">
    <property type="entry name" value="D-AMINO ACID OXIDASE"/>
    <property type="match status" value="1"/>
</dbReference>
<dbReference type="SUPFAM" id="SSF51971">
    <property type="entry name" value="Nucleotide-binding domain"/>
    <property type="match status" value="1"/>
</dbReference>
<evidence type="ECO:0000256" key="4">
    <source>
        <dbReference type="ARBA" id="ARBA00009320"/>
    </source>
</evidence>
<keyword evidence="10" id="KW-0032">Aminotransferase</keyword>
<dbReference type="GO" id="GO:0046394">
    <property type="term" value="P:carboxylic acid biosynthetic process"/>
    <property type="evidence" value="ECO:0007669"/>
    <property type="project" value="UniProtKB-ARBA"/>
</dbReference>
<keyword evidence="6" id="KW-0274">FAD</keyword>
<dbReference type="InterPro" id="IPR006076">
    <property type="entry name" value="FAD-dep_OxRdtase"/>
</dbReference>
<dbReference type="Gene3D" id="3.40.50.720">
    <property type="entry name" value="NAD(P)-binding Rossmann-like Domain"/>
    <property type="match status" value="1"/>
</dbReference>
<comment type="caution">
    <text evidence="10">The sequence shown here is derived from an EMBL/GenBank/DDBJ whole genome shotgun (WGS) entry which is preliminary data.</text>
</comment>
<gene>
    <name evidence="10" type="ORF">AARAC_000988</name>
</gene>
<dbReference type="InterPro" id="IPR006181">
    <property type="entry name" value="D-amino_acid_oxidase_CS"/>
</dbReference>
<dbReference type="EMBL" id="NEXV01000098">
    <property type="protein sequence ID" value="PIG88508.1"/>
    <property type="molecule type" value="Genomic_DNA"/>
</dbReference>
<dbReference type="Pfam" id="PF01266">
    <property type="entry name" value="DAO"/>
    <property type="match status" value="1"/>
</dbReference>
<dbReference type="PROSITE" id="PS00677">
    <property type="entry name" value="DAO"/>
    <property type="match status" value="1"/>
</dbReference>
<dbReference type="AlphaFoldDB" id="A0A2G7G6P0"/>
<sequence length="670" mass="73617">MASMDKVFAGYAARQSILESTQNTNPFAKGIAWVEGQLVPLAEARIPLLDQGFMHSDLTYDVPSVWDGRFFRLDDHITRLEASCTKLRLQLPLPRDQVKQILVDMVAQSGIRDAFVELIVTRGLKGVRGTRPEDIVNNLYMFVQPYVWVMEPEMQRVGGSAVVARTVRRVPPGAIDPTVKNLQWGDLVRGMFEAADRGATYPFLTDGDAHLTEGSGFNIVLVKDGVLYTPDRGVLQGVTRKSVINVAEALGIEVRVEFVPVDLAYNCDEIFMCTTAGGIMPITTLDGKPVNGGNIGPITKKIWDGYWAMHYDEAYSFEIDYNACEFMLTIHSAGIIGLNVALVLAEKGHGRSITVIAEHLPGDTSATYTSPWAGCNFSAISGSDANALRWDALGYTHLMKLADHHGQDAFVQRIPSTEYWDDHIPHEKIKTMEGYLADFQILPKEKLPTGVNFGISFITVTVNAPKHIEYLHRRLETHYGVLFVRQRIPSIHAAYASPTTQVVFNCVGNAARTLAGVEDPRCFPTRGQVVLVRAPQVRSNIMRHGDGYETYVIPRPGSNGNVILGGYMQEGVNDGSTYSYETQSILERTSALSPELINPEVLAVFAGLRPSRKSGARVERGELLVAGQKRSIVHNYGAGGTGFQAGYGMALDAVALVEDILQSTRTTARL</sequence>
<proteinExistence type="inferred from homology"/>
<feature type="domain" description="FAD dependent oxidoreductase" evidence="9">
    <location>
        <begin position="333"/>
        <end position="651"/>
    </location>
</feature>
<dbReference type="InterPro" id="IPR001544">
    <property type="entry name" value="Aminotrans_IV"/>
</dbReference>
<evidence type="ECO:0000256" key="8">
    <source>
        <dbReference type="ARBA" id="ARBA00023002"/>
    </source>
</evidence>
<dbReference type="Proteomes" id="UP000231358">
    <property type="component" value="Unassembled WGS sequence"/>
</dbReference>
<evidence type="ECO:0000256" key="6">
    <source>
        <dbReference type="ARBA" id="ARBA00022827"/>
    </source>
</evidence>
<protein>
    <submittedName>
        <fullName evidence="10">Class IV aminotransferase</fullName>
    </submittedName>
</protein>
<keyword evidence="5" id="KW-0285">Flavoprotein</keyword>
<evidence type="ECO:0000256" key="3">
    <source>
        <dbReference type="ARBA" id="ARBA00006730"/>
    </source>
</evidence>
<dbReference type="SUPFAM" id="SSF56752">
    <property type="entry name" value="D-aminoacid aminotransferase-like PLP-dependent enzymes"/>
    <property type="match status" value="1"/>
</dbReference>
<dbReference type="Pfam" id="PF01063">
    <property type="entry name" value="Aminotran_4"/>
    <property type="match status" value="1"/>
</dbReference>
<evidence type="ECO:0000256" key="7">
    <source>
        <dbReference type="ARBA" id="ARBA00022898"/>
    </source>
</evidence>
<dbReference type="Gene3D" id="3.30.470.10">
    <property type="match status" value="1"/>
</dbReference>
<organism evidence="10 11">
    <name type="scientific">Aspergillus arachidicola</name>
    <dbReference type="NCBI Taxonomy" id="656916"/>
    <lineage>
        <taxon>Eukaryota</taxon>
        <taxon>Fungi</taxon>
        <taxon>Dikarya</taxon>
        <taxon>Ascomycota</taxon>
        <taxon>Pezizomycotina</taxon>
        <taxon>Eurotiomycetes</taxon>
        <taxon>Eurotiomycetidae</taxon>
        <taxon>Eurotiales</taxon>
        <taxon>Aspergillaceae</taxon>
        <taxon>Aspergillus</taxon>
        <taxon>Aspergillus subgen. Circumdati</taxon>
    </lineage>
</organism>
<dbReference type="Gene3D" id="3.30.9.10">
    <property type="entry name" value="D-Amino Acid Oxidase, subunit A, domain 2"/>
    <property type="match status" value="1"/>
</dbReference>
<evidence type="ECO:0000313" key="11">
    <source>
        <dbReference type="Proteomes" id="UP000231358"/>
    </source>
</evidence>
<dbReference type="InterPro" id="IPR043131">
    <property type="entry name" value="BCAT-like_N"/>
</dbReference>
<dbReference type="GO" id="GO:0008652">
    <property type="term" value="P:amino acid biosynthetic process"/>
    <property type="evidence" value="ECO:0007669"/>
    <property type="project" value="UniProtKB-ARBA"/>
</dbReference>
<dbReference type="GO" id="GO:0005737">
    <property type="term" value="C:cytoplasm"/>
    <property type="evidence" value="ECO:0007669"/>
    <property type="project" value="TreeGrafter"/>
</dbReference>
<keyword evidence="7" id="KW-0663">Pyridoxal phosphate</keyword>
<dbReference type="SUPFAM" id="SSF54373">
    <property type="entry name" value="FAD-linked reductases, C-terminal domain"/>
    <property type="match status" value="1"/>
</dbReference>
<keyword evidence="11" id="KW-1185">Reference proteome</keyword>
<accession>A0A2G7G6P0</accession>
<dbReference type="FunFam" id="3.20.10.10:FF:000002">
    <property type="entry name" value="D-alanine aminotransferase"/>
    <property type="match status" value="1"/>
</dbReference>